<keyword evidence="4" id="KW-1185">Reference proteome</keyword>
<evidence type="ECO:0000313" key="4">
    <source>
        <dbReference type="Proteomes" id="UP000295063"/>
    </source>
</evidence>
<organism evidence="3 4">
    <name type="scientific">Anaerospora hongkongensis</name>
    <dbReference type="NCBI Taxonomy" id="244830"/>
    <lineage>
        <taxon>Bacteria</taxon>
        <taxon>Bacillati</taxon>
        <taxon>Bacillota</taxon>
        <taxon>Negativicutes</taxon>
        <taxon>Selenomonadales</taxon>
        <taxon>Sporomusaceae</taxon>
        <taxon>Anaerospora</taxon>
    </lineage>
</organism>
<dbReference type="Pfam" id="PF10646">
    <property type="entry name" value="Germane"/>
    <property type="match status" value="1"/>
</dbReference>
<evidence type="ECO:0000256" key="1">
    <source>
        <dbReference type="SAM" id="SignalP"/>
    </source>
</evidence>
<name>A0A4R1Q4I6_9FIRM</name>
<dbReference type="InterPro" id="IPR019606">
    <property type="entry name" value="GerMN"/>
</dbReference>
<gene>
    <name evidence="3" type="ORF">EV210_10297</name>
</gene>
<evidence type="ECO:0000259" key="2">
    <source>
        <dbReference type="SMART" id="SM00909"/>
    </source>
</evidence>
<accession>A0A4R1Q4I6</accession>
<protein>
    <submittedName>
        <fullName evidence="3">Sporulation and spore germination protein</fullName>
    </submittedName>
</protein>
<comment type="caution">
    <text evidence="3">The sequence shown here is derived from an EMBL/GenBank/DDBJ whole genome shotgun (WGS) entry which is preliminary data.</text>
</comment>
<dbReference type="Proteomes" id="UP000295063">
    <property type="component" value="Unassembled WGS sequence"/>
</dbReference>
<dbReference type="EMBL" id="SLUI01000002">
    <property type="protein sequence ID" value="TCL39187.1"/>
    <property type="molecule type" value="Genomic_DNA"/>
</dbReference>
<evidence type="ECO:0000313" key="3">
    <source>
        <dbReference type="EMBL" id="TCL39187.1"/>
    </source>
</evidence>
<feature type="chain" id="PRO_5020827526" evidence="1">
    <location>
        <begin position="25"/>
        <end position="192"/>
    </location>
</feature>
<dbReference type="AlphaFoldDB" id="A0A4R1Q4I6"/>
<dbReference type="SMART" id="SM00909">
    <property type="entry name" value="Germane"/>
    <property type="match status" value="1"/>
</dbReference>
<feature type="signal peptide" evidence="1">
    <location>
        <begin position="1"/>
        <end position="24"/>
    </location>
</feature>
<feature type="domain" description="GerMN" evidence="2">
    <location>
        <begin position="84"/>
        <end position="172"/>
    </location>
</feature>
<keyword evidence="1" id="KW-0732">Signal</keyword>
<proteinExistence type="predicted"/>
<sequence length="192" mass="20821">MMAHTRKLLLLLLMVLALLVTACANEKTPDMVKQPENANAAEQQSADKPPAGQGSMRLTVYFATQDAMNLVPEVHAVEKNDHPAKTAMELLLAEPSSKQLVRVLPTGTKLKSLAVRDHVAYVDFTDKIIKNNGGGSATEMLIVASIVNTLTEFPDIHKVQILVEGKTVETLSGHMSIGQPLSRSEGIIKKNM</sequence>
<reference evidence="3 4" key="1">
    <citation type="submission" date="2019-03" db="EMBL/GenBank/DDBJ databases">
        <title>Genomic Encyclopedia of Type Strains, Phase IV (KMG-IV): sequencing the most valuable type-strain genomes for metagenomic binning, comparative biology and taxonomic classification.</title>
        <authorList>
            <person name="Goeker M."/>
        </authorList>
    </citation>
    <scope>NUCLEOTIDE SEQUENCE [LARGE SCALE GENOMIC DNA]</scope>
    <source>
        <strain evidence="3 4">DSM 15969</strain>
    </source>
</reference>
<dbReference type="PROSITE" id="PS51257">
    <property type="entry name" value="PROKAR_LIPOPROTEIN"/>
    <property type="match status" value="1"/>
</dbReference>
<dbReference type="RefSeq" id="WP_243650412.1">
    <property type="nucleotide sequence ID" value="NZ_DAMAKO010000005.1"/>
</dbReference>